<organism evidence="1 2">
    <name type="scientific">Shewanella carassii</name>
    <dbReference type="NCBI Taxonomy" id="1987584"/>
    <lineage>
        <taxon>Bacteria</taxon>
        <taxon>Pseudomonadati</taxon>
        <taxon>Pseudomonadota</taxon>
        <taxon>Gammaproteobacteria</taxon>
        <taxon>Alteromonadales</taxon>
        <taxon>Shewanellaceae</taxon>
        <taxon>Shewanella</taxon>
    </lineage>
</organism>
<evidence type="ECO:0000313" key="1">
    <source>
        <dbReference type="EMBL" id="GGE71906.1"/>
    </source>
</evidence>
<keyword evidence="2" id="KW-1185">Reference proteome</keyword>
<gene>
    <name evidence="1" type="ORF">GCM10011520_10760</name>
</gene>
<proteinExistence type="predicted"/>
<comment type="caution">
    <text evidence="1">The sequence shown here is derived from an EMBL/GenBank/DDBJ whole genome shotgun (WGS) entry which is preliminary data.</text>
</comment>
<name>A0ABQ1SYW5_9GAMM</name>
<protein>
    <submittedName>
        <fullName evidence="1">Uncharacterized protein</fullName>
    </submittedName>
</protein>
<reference evidence="2" key="1">
    <citation type="journal article" date="2019" name="Int. J. Syst. Evol. Microbiol.">
        <title>The Global Catalogue of Microorganisms (GCM) 10K type strain sequencing project: providing services to taxonomists for standard genome sequencing and annotation.</title>
        <authorList>
            <consortium name="The Broad Institute Genomics Platform"/>
            <consortium name="The Broad Institute Genome Sequencing Center for Infectious Disease"/>
            <person name="Wu L."/>
            <person name="Ma J."/>
        </authorList>
    </citation>
    <scope>NUCLEOTIDE SEQUENCE [LARGE SCALE GENOMIC DNA]</scope>
    <source>
        <strain evidence="2">CGMCC 1.16033</strain>
    </source>
</reference>
<sequence>MFLLGGSMLETKGLPIATDYLGDEVGLIRLGYDSQGLDVEVSVEGRQATVHFGSVVGFRVLDEGDLMEFWTECSLSNGWLFQISNGGWFRQETSRSGFMASTNLDLQEYLLVTRRECVSVFCELEEPKILWFTD</sequence>
<accession>A0ABQ1SYW5</accession>
<evidence type="ECO:0000313" key="2">
    <source>
        <dbReference type="Proteomes" id="UP000606498"/>
    </source>
</evidence>
<dbReference type="EMBL" id="BMKO01000002">
    <property type="protein sequence ID" value="GGE71906.1"/>
    <property type="molecule type" value="Genomic_DNA"/>
</dbReference>
<dbReference type="Proteomes" id="UP000606498">
    <property type="component" value="Unassembled WGS sequence"/>
</dbReference>